<keyword evidence="2" id="KW-1185">Reference proteome</keyword>
<evidence type="ECO:0000313" key="1">
    <source>
        <dbReference type="EMBL" id="KAJ1090833.1"/>
    </source>
</evidence>
<organism evidence="1 2">
    <name type="scientific">Pleurodeles waltl</name>
    <name type="common">Iberian ribbed newt</name>
    <dbReference type="NCBI Taxonomy" id="8319"/>
    <lineage>
        <taxon>Eukaryota</taxon>
        <taxon>Metazoa</taxon>
        <taxon>Chordata</taxon>
        <taxon>Craniata</taxon>
        <taxon>Vertebrata</taxon>
        <taxon>Euteleostomi</taxon>
        <taxon>Amphibia</taxon>
        <taxon>Batrachia</taxon>
        <taxon>Caudata</taxon>
        <taxon>Salamandroidea</taxon>
        <taxon>Salamandridae</taxon>
        <taxon>Pleurodelinae</taxon>
        <taxon>Pleurodeles</taxon>
    </lineage>
</organism>
<dbReference type="AlphaFoldDB" id="A0AAV7LIE5"/>
<accession>A0AAV7LIE5</accession>
<gene>
    <name evidence="1" type="ORF">NDU88_003961</name>
</gene>
<sequence>MCATRPGLTVPIYGRSWLGLLSSLRDPVEVSVARDMCLICLQVMGKRKVLASGLSNHNPLALSLNVGVERMKGDEMGYPIESGRNRGMQCKWRNVDASAFWKQLVEENREKFDQSLTTDTAPSLELGTFADISASVSA</sequence>
<proteinExistence type="predicted"/>
<dbReference type="EMBL" id="JANPWB010000015">
    <property type="protein sequence ID" value="KAJ1090833.1"/>
    <property type="molecule type" value="Genomic_DNA"/>
</dbReference>
<name>A0AAV7LIE5_PLEWA</name>
<evidence type="ECO:0000313" key="2">
    <source>
        <dbReference type="Proteomes" id="UP001066276"/>
    </source>
</evidence>
<comment type="caution">
    <text evidence="1">The sequence shown here is derived from an EMBL/GenBank/DDBJ whole genome shotgun (WGS) entry which is preliminary data.</text>
</comment>
<dbReference type="Proteomes" id="UP001066276">
    <property type="component" value="Chromosome 11"/>
</dbReference>
<reference evidence="1" key="1">
    <citation type="journal article" date="2022" name="bioRxiv">
        <title>Sequencing and chromosome-scale assembly of the giantPleurodeles waltlgenome.</title>
        <authorList>
            <person name="Brown T."/>
            <person name="Elewa A."/>
            <person name="Iarovenko S."/>
            <person name="Subramanian E."/>
            <person name="Araus A.J."/>
            <person name="Petzold A."/>
            <person name="Susuki M."/>
            <person name="Suzuki K.-i.T."/>
            <person name="Hayashi T."/>
            <person name="Toyoda A."/>
            <person name="Oliveira C."/>
            <person name="Osipova E."/>
            <person name="Leigh N.D."/>
            <person name="Simon A."/>
            <person name="Yun M.H."/>
        </authorList>
    </citation>
    <scope>NUCLEOTIDE SEQUENCE</scope>
    <source>
        <strain evidence="1">20211129_DDA</strain>
        <tissue evidence="1">Liver</tissue>
    </source>
</reference>
<protein>
    <submittedName>
        <fullName evidence="1">Uncharacterized protein</fullName>
    </submittedName>
</protein>